<evidence type="ECO:0000256" key="3">
    <source>
        <dbReference type="SAM" id="SignalP"/>
    </source>
</evidence>
<protein>
    <submittedName>
        <fullName evidence="4">Uncharacterized protein</fullName>
    </submittedName>
</protein>
<feature type="compositionally biased region" description="Polar residues" evidence="2">
    <location>
        <begin position="370"/>
        <end position="385"/>
    </location>
</feature>
<proteinExistence type="predicted"/>
<dbReference type="EMBL" id="LT615249">
    <property type="protein sequence ID" value="SCO67927.1"/>
    <property type="molecule type" value="Genomic_DNA"/>
</dbReference>
<feature type="compositionally biased region" description="Low complexity" evidence="2">
    <location>
        <begin position="50"/>
        <end position="62"/>
    </location>
</feature>
<dbReference type="AlphaFoldDB" id="A0A1G4GZ92"/>
<feature type="region of interest" description="Disordered" evidence="2">
    <location>
        <begin position="291"/>
        <end position="315"/>
    </location>
</feature>
<evidence type="ECO:0000313" key="4">
    <source>
        <dbReference type="EMBL" id="SCO67927.1"/>
    </source>
</evidence>
<feature type="coiled-coil region" evidence="1">
    <location>
        <begin position="421"/>
        <end position="451"/>
    </location>
</feature>
<feature type="compositionally biased region" description="Basic and acidic residues" evidence="2">
    <location>
        <begin position="298"/>
        <end position="315"/>
    </location>
</feature>
<feature type="region of interest" description="Disordered" evidence="2">
    <location>
        <begin position="344"/>
        <end position="393"/>
    </location>
</feature>
<dbReference type="VEuPathDB" id="PlasmoDB:PVX_115440"/>
<evidence type="ECO:0000256" key="2">
    <source>
        <dbReference type="SAM" id="MobiDB-lite"/>
    </source>
</evidence>
<dbReference type="VEuPathDB" id="PlasmoDB:PVPAM_110006300"/>
<feature type="coiled-coil region" evidence="1">
    <location>
        <begin position="76"/>
        <end position="103"/>
    </location>
</feature>
<feature type="signal peptide" evidence="3">
    <location>
        <begin position="1"/>
        <end position="19"/>
    </location>
</feature>
<dbReference type="eggNOG" id="ENOG502TN82">
    <property type="taxonomic scope" value="Eukaryota"/>
</dbReference>
<name>A0A1G4GZ92_PLAVI</name>
<feature type="chain" id="PRO_5009234270" evidence="3">
    <location>
        <begin position="20"/>
        <end position="870"/>
    </location>
</feature>
<feature type="compositionally biased region" description="Basic and acidic residues" evidence="2">
    <location>
        <begin position="479"/>
        <end position="489"/>
    </location>
</feature>
<gene>
    <name evidence="4" type="ORF">PVT01_110006800</name>
</gene>
<organism evidence="4 5">
    <name type="scientific">Plasmodium vivax</name>
    <name type="common">malaria parasite P. vivax</name>
    <dbReference type="NCBI Taxonomy" id="5855"/>
    <lineage>
        <taxon>Eukaryota</taxon>
        <taxon>Sar</taxon>
        <taxon>Alveolata</taxon>
        <taxon>Apicomplexa</taxon>
        <taxon>Aconoidasida</taxon>
        <taxon>Haemosporida</taxon>
        <taxon>Plasmodiidae</taxon>
        <taxon>Plasmodium</taxon>
        <taxon>Plasmodium (Plasmodium)</taxon>
    </lineage>
</organism>
<feature type="region of interest" description="Disordered" evidence="2">
    <location>
        <begin position="46"/>
        <end position="73"/>
    </location>
</feature>
<feature type="compositionally biased region" description="Basic and acidic residues" evidence="2">
    <location>
        <begin position="721"/>
        <end position="741"/>
    </location>
</feature>
<reference evidence="4 5" key="1">
    <citation type="submission" date="2016-07" db="EMBL/GenBank/DDBJ databases">
        <authorList>
            <consortium name="Pathogen Informatics"/>
        </authorList>
    </citation>
    <scope>NUCLEOTIDE SEQUENCE [LARGE SCALE GENOMIC DNA]</scope>
</reference>
<keyword evidence="1" id="KW-0175">Coiled coil</keyword>
<dbReference type="VEuPathDB" id="PlasmoDB:PVW1_110007800"/>
<keyword evidence="3" id="KW-0732">Signal</keyword>
<dbReference type="VEuPathDB" id="PlasmoDB:PVP01_1102400"/>
<sequence>MKTILPFSSCLALSFVCTCFKVDKIYETNKTNLFLHLQKNGAHKKYKPRSSTLLNSSKSSSTPSPPLSYEQNVENEAQIRKKIEEERERREQIKKENISFINKNFKYVSNNIPINVEKKYTYETFKYSDEILAYIFFVINLFKHEQYKNKLYKEHLQNEASQGRANWDAHRSELFPPYSNVTNKLSERNQTLVSHFMQKFGDKFKFFNTPERIQREDWANMFKLEQEDKNNFFKNIKMKNEKTKEYYFVIYYCNWQYECMALYNALHRIFHNSYNNVNFYNIANGVDGKGLQTGDDSDNMHQDSEKSTEEGEIITKEDVEKIKEMYIKDMQSGEITDVDSLLSKEENEKNDAEAASTQENSDKDKPPSGEKTNNQTKEGSTQAQTPPDEKKKKTFQEIMAEEKKKLDEEFFLYGYSKYENIEQIKKEEEMIKETKQIIQEEKSNQDKLNNERDFKNILNDFAFHIKNYENMYQLDAEGGEKKDLSENPSKKMSTNLSDAERSAPPHTGPRTSAAANQPDEETNAKREVNINVIFVRLSNSTVIAKTKNIKEKIKKKWIYSHEKEIKFYELILSVMLNENIYYKDIPHMDIFSLTYDKKKLFDFFNQVNSNLKHSFIHKNNVYDIYNNVINENMDVYNFDIHDGDKISQEGTTSENGVPGEAPNPSGDIADSTTNDDVLFEELSLDDNEEEEEHSGNYEVIYDGRVHDTHQIDEQPQSNTKNADDSKERDTPHPPPLKKKDQMQYTVIKKKHNKKERSKYETLFKKKYNNIFSNTIKSKLSIEKISSISNVQTYANCTIDTFKNYPLREIFQNISPNENFKIDKNYVYYFNYKIPKEIFPFILQMSLAFKYEHTTLLMNAPKKVQFEFRNV</sequence>
<feature type="region of interest" description="Disordered" evidence="2">
    <location>
        <begin position="709"/>
        <end position="742"/>
    </location>
</feature>
<evidence type="ECO:0000313" key="5">
    <source>
        <dbReference type="Proteomes" id="UP000196402"/>
    </source>
</evidence>
<accession>A0A1G4GZ92</accession>
<feature type="region of interest" description="Disordered" evidence="2">
    <location>
        <begin position="479"/>
        <end position="522"/>
    </location>
</feature>
<feature type="region of interest" description="Disordered" evidence="2">
    <location>
        <begin position="645"/>
        <end position="672"/>
    </location>
</feature>
<evidence type="ECO:0000256" key="1">
    <source>
        <dbReference type="SAM" id="Coils"/>
    </source>
</evidence>
<dbReference type="Proteomes" id="UP000196402">
    <property type="component" value="Chromosome 11"/>
</dbReference>